<feature type="region of interest" description="Disordered" evidence="1">
    <location>
        <begin position="42"/>
        <end position="318"/>
    </location>
</feature>
<feature type="compositionally biased region" description="Polar residues" evidence="1">
    <location>
        <begin position="49"/>
        <end position="60"/>
    </location>
</feature>
<evidence type="ECO:0000313" key="2">
    <source>
        <dbReference type="EMBL" id="KNE56905.1"/>
    </source>
</evidence>
<feature type="compositionally biased region" description="Low complexity" evidence="1">
    <location>
        <begin position="156"/>
        <end position="277"/>
    </location>
</feature>
<sequence>MQQQPPPASGPAANGTVDTSLHAAGLSRVVEVPEHVSTVTFSVGDDLSKSTAATASSPQVLTKELRAGLDPTPAARSAPPSSTPHPPDKPSPPAEKPAKTTSGTKSRPSSNPGSAASSPARTRKIPGTMGSGTPAGMMVSAMAVAGKAKKTADGPAPTASKSTAASLSSSSAGTTMTRTTKTVASKSASPSSSTNPSRKTSATATASRTAAPTESRPATAPAHAARPKKPTASSTSSASTTKAAGSGHRAVKSAPTKRTTAAATAGSSSHGSPPRSPGSDRTRSPSSSGSGTKGSLTPKPPSRSDSSGPGATNGAPAAGTKSAIEMIKLSRPPPTNSCCIMLQKHLLNDVNAELTVILEDKAALAAKLAAANHETAHLLETKLELTQKNHELDQKLRLMAQTNAQLQADLVAARGAVTSGNDTVEALQKKLAEEHKINAQLVFFNRSLKTQVCELEEAKEEAAKQLAHARMELDRHRPKTRPVNGTGAGGMADHRA</sequence>
<evidence type="ECO:0000313" key="3">
    <source>
        <dbReference type="Proteomes" id="UP000054350"/>
    </source>
</evidence>
<dbReference type="AlphaFoldDB" id="A0A0L0S3B3"/>
<dbReference type="Proteomes" id="UP000054350">
    <property type="component" value="Unassembled WGS sequence"/>
</dbReference>
<feature type="compositionally biased region" description="Pro residues" evidence="1">
    <location>
        <begin position="81"/>
        <end position="95"/>
    </location>
</feature>
<reference evidence="3" key="2">
    <citation type="submission" date="2009-11" db="EMBL/GenBank/DDBJ databases">
        <title>The Genome Sequence of Allomyces macrogynus strain ATCC 38327.</title>
        <authorList>
            <consortium name="The Broad Institute Genome Sequencing Platform"/>
            <person name="Russ C."/>
            <person name="Cuomo C."/>
            <person name="Shea T."/>
            <person name="Young S.K."/>
            <person name="Zeng Q."/>
            <person name="Koehrsen M."/>
            <person name="Haas B."/>
            <person name="Borodovsky M."/>
            <person name="Guigo R."/>
            <person name="Alvarado L."/>
            <person name="Berlin A."/>
            <person name="Borenstein D."/>
            <person name="Chen Z."/>
            <person name="Engels R."/>
            <person name="Freedman E."/>
            <person name="Gellesch M."/>
            <person name="Goldberg J."/>
            <person name="Griggs A."/>
            <person name="Gujja S."/>
            <person name="Heiman D."/>
            <person name="Hepburn T."/>
            <person name="Howarth C."/>
            <person name="Jen D."/>
            <person name="Larson L."/>
            <person name="Lewis B."/>
            <person name="Mehta T."/>
            <person name="Park D."/>
            <person name="Pearson M."/>
            <person name="Roberts A."/>
            <person name="Saif S."/>
            <person name="Shenoy N."/>
            <person name="Sisk P."/>
            <person name="Stolte C."/>
            <person name="Sykes S."/>
            <person name="Walk T."/>
            <person name="White J."/>
            <person name="Yandava C."/>
            <person name="Burger G."/>
            <person name="Gray M.W."/>
            <person name="Holland P.W.H."/>
            <person name="King N."/>
            <person name="Lang F.B.F."/>
            <person name="Roger A.J."/>
            <person name="Ruiz-Trillo I."/>
            <person name="Lander E."/>
            <person name="Nusbaum C."/>
        </authorList>
    </citation>
    <scope>NUCLEOTIDE SEQUENCE [LARGE SCALE GENOMIC DNA]</scope>
    <source>
        <strain evidence="3">ATCC 38327</strain>
    </source>
</reference>
<proteinExistence type="predicted"/>
<feature type="compositionally biased region" description="Low complexity" evidence="1">
    <location>
        <begin position="284"/>
        <end position="297"/>
    </location>
</feature>
<feature type="region of interest" description="Disordered" evidence="1">
    <location>
        <begin position="470"/>
        <end position="496"/>
    </location>
</feature>
<feature type="compositionally biased region" description="Low complexity" evidence="1">
    <location>
        <begin position="71"/>
        <end position="80"/>
    </location>
</feature>
<feature type="compositionally biased region" description="Low complexity" evidence="1">
    <location>
        <begin position="135"/>
        <end position="146"/>
    </location>
</feature>
<accession>A0A0L0S3B3</accession>
<feature type="region of interest" description="Disordered" evidence="1">
    <location>
        <begin position="1"/>
        <end position="20"/>
    </location>
</feature>
<protein>
    <submittedName>
        <fullName evidence="2">Uncharacterized protein</fullName>
    </submittedName>
</protein>
<feature type="compositionally biased region" description="Low complexity" evidence="1">
    <location>
        <begin position="106"/>
        <end position="120"/>
    </location>
</feature>
<keyword evidence="3" id="KW-1185">Reference proteome</keyword>
<dbReference type="EMBL" id="GG745331">
    <property type="protein sequence ID" value="KNE56905.1"/>
    <property type="molecule type" value="Genomic_DNA"/>
</dbReference>
<reference evidence="2 3" key="1">
    <citation type="submission" date="2009-11" db="EMBL/GenBank/DDBJ databases">
        <title>Annotation of Allomyces macrogynus ATCC 38327.</title>
        <authorList>
            <consortium name="The Broad Institute Genome Sequencing Platform"/>
            <person name="Russ C."/>
            <person name="Cuomo C."/>
            <person name="Burger G."/>
            <person name="Gray M.W."/>
            <person name="Holland P.W.H."/>
            <person name="King N."/>
            <person name="Lang F.B.F."/>
            <person name="Roger A.J."/>
            <person name="Ruiz-Trillo I."/>
            <person name="Young S.K."/>
            <person name="Zeng Q."/>
            <person name="Gargeya S."/>
            <person name="Fitzgerald M."/>
            <person name="Haas B."/>
            <person name="Abouelleil A."/>
            <person name="Alvarado L."/>
            <person name="Arachchi H.M."/>
            <person name="Berlin A."/>
            <person name="Chapman S.B."/>
            <person name="Gearin G."/>
            <person name="Goldberg J."/>
            <person name="Griggs A."/>
            <person name="Gujja S."/>
            <person name="Hansen M."/>
            <person name="Heiman D."/>
            <person name="Howarth C."/>
            <person name="Larimer J."/>
            <person name="Lui A."/>
            <person name="MacDonald P.J.P."/>
            <person name="McCowen C."/>
            <person name="Montmayeur A."/>
            <person name="Murphy C."/>
            <person name="Neiman D."/>
            <person name="Pearson M."/>
            <person name="Priest M."/>
            <person name="Roberts A."/>
            <person name="Saif S."/>
            <person name="Shea T."/>
            <person name="Sisk P."/>
            <person name="Stolte C."/>
            <person name="Sykes S."/>
            <person name="Wortman J."/>
            <person name="Nusbaum C."/>
            <person name="Birren B."/>
        </authorList>
    </citation>
    <scope>NUCLEOTIDE SEQUENCE [LARGE SCALE GENOMIC DNA]</scope>
    <source>
        <strain evidence="2 3">ATCC 38327</strain>
    </source>
</reference>
<dbReference type="OrthoDB" id="5597260at2759"/>
<gene>
    <name evidence="2" type="ORF">AMAG_02675</name>
</gene>
<feature type="compositionally biased region" description="Low complexity" evidence="1">
    <location>
        <begin position="308"/>
        <end position="318"/>
    </location>
</feature>
<dbReference type="VEuPathDB" id="FungiDB:AMAG_02675"/>
<name>A0A0L0S3B3_ALLM3</name>
<evidence type="ECO:0000256" key="1">
    <source>
        <dbReference type="SAM" id="MobiDB-lite"/>
    </source>
</evidence>
<organism evidence="2 3">
    <name type="scientific">Allomyces macrogynus (strain ATCC 38327)</name>
    <name type="common">Allomyces javanicus var. macrogynus</name>
    <dbReference type="NCBI Taxonomy" id="578462"/>
    <lineage>
        <taxon>Eukaryota</taxon>
        <taxon>Fungi</taxon>
        <taxon>Fungi incertae sedis</taxon>
        <taxon>Blastocladiomycota</taxon>
        <taxon>Blastocladiomycetes</taxon>
        <taxon>Blastocladiales</taxon>
        <taxon>Blastocladiaceae</taxon>
        <taxon>Allomyces</taxon>
    </lineage>
</organism>